<evidence type="ECO:0000256" key="1">
    <source>
        <dbReference type="ARBA" id="ARBA00004651"/>
    </source>
</evidence>
<gene>
    <name evidence="7" type="ORF">SA2016_3753</name>
</gene>
<keyword evidence="8" id="KW-1185">Reference proteome</keyword>
<dbReference type="GO" id="GO:0005886">
    <property type="term" value="C:plasma membrane"/>
    <property type="evidence" value="ECO:0007669"/>
    <property type="project" value="UniProtKB-SubCell"/>
</dbReference>
<name>A0A127A4L5_9MICC</name>
<dbReference type="PATRIC" id="fig|37927.3.peg.3848"/>
<dbReference type="InterPro" id="IPR036259">
    <property type="entry name" value="MFS_trans_sf"/>
</dbReference>
<feature type="transmembrane region" description="Helical" evidence="5">
    <location>
        <begin position="372"/>
        <end position="391"/>
    </location>
</feature>
<sequence length="408" mass="41824">MRRPRWLTRNVATLSGVSFLQDAASELLYPILPIFLTTVLGAPAAVVGAVEGAAEGAASLTKIAAGRLADRSSKRRLIGLGYGLAAVGKLIIALAGSWPVVLLARCVDRLGKGVRGAPRDALLMDGVGEGSRGRIFGFHRMADTLGAVVGPALGLVLYELFHRQIPPLLWVAVVPAVLSVLLVAAVREQRRAPAAVVRQMVPRRTTPAAHPGAPARLPARLRLLIGGLAVFSLVNFPDALLLLRAHDLGLTTEGVIGAYILYNVAYAGLSYPAGALSDRVPRHLVFAAGLACFAAGYLGLGLITDPGWVFPVLIVYGGFAAATDGVGKAWVSSLAPAQVQGRAQGLFQGLTGGGVLVAGIWAGLAWGDAGRVPLLVSGAAGLVLAVGLVVAGRRLGAATPLGAAPPAP</sequence>
<feature type="domain" description="Major facilitator superfamily (MFS) profile" evidence="6">
    <location>
        <begin position="10"/>
        <end position="395"/>
    </location>
</feature>
<evidence type="ECO:0000259" key="6">
    <source>
        <dbReference type="PROSITE" id="PS50850"/>
    </source>
</evidence>
<dbReference type="InterPro" id="IPR011701">
    <property type="entry name" value="MFS"/>
</dbReference>
<evidence type="ECO:0000256" key="2">
    <source>
        <dbReference type="ARBA" id="ARBA00022692"/>
    </source>
</evidence>
<dbReference type="AlphaFoldDB" id="A0A127A4L5"/>
<dbReference type="Pfam" id="PF07690">
    <property type="entry name" value="MFS_1"/>
    <property type="match status" value="1"/>
</dbReference>
<accession>A0A127A4L5</accession>
<evidence type="ECO:0000256" key="5">
    <source>
        <dbReference type="SAM" id="Phobius"/>
    </source>
</evidence>
<feature type="transmembrane region" description="Helical" evidence="5">
    <location>
        <begin position="343"/>
        <end position="366"/>
    </location>
</feature>
<reference evidence="7 8" key="1">
    <citation type="submission" date="2016-02" db="EMBL/GenBank/DDBJ databases">
        <title>Complete genome of Sinomonas atrocyanea KCTC 3377.</title>
        <authorList>
            <person name="Kim K.M."/>
        </authorList>
    </citation>
    <scope>NUCLEOTIDE SEQUENCE [LARGE SCALE GENOMIC DNA]</scope>
    <source>
        <strain evidence="7 8">KCTC 3377</strain>
    </source>
</reference>
<feature type="transmembrane region" description="Helical" evidence="5">
    <location>
        <begin position="284"/>
        <end position="303"/>
    </location>
</feature>
<evidence type="ECO:0000256" key="4">
    <source>
        <dbReference type="ARBA" id="ARBA00023136"/>
    </source>
</evidence>
<keyword evidence="2 5" id="KW-0812">Transmembrane</keyword>
<comment type="subcellular location">
    <subcellularLocation>
        <location evidence="1">Cell membrane</location>
        <topology evidence="1">Multi-pass membrane protein</topology>
    </subcellularLocation>
</comment>
<feature type="transmembrane region" description="Helical" evidence="5">
    <location>
        <begin position="255"/>
        <end position="272"/>
    </location>
</feature>
<dbReference type="CDD" id="cd17370">
    <property type="entry name" value="MFS_MJ1317_like"/>
    <property type="match status" value="1"/>
</dbReference>
<proteinExistence type="predicted"/>
<organism evidence="7 8">
    <name type="scientific">Sinomonas atrocyanea</name>
    <dbReference type="NCBI Taxonomy" id="37927"/>
    <lineage>
        <taxon>Bacteria</taxon>
        <taxon>Bacillati</taxon>
        <taxon>Actinomycetota</taxon>
        <taxon>Actinomycetes</taxon>
        <taxon>Micrococcales</taxon>
        <taxon>Micrococcaceae</taxon>
        <taxon>Sinomonas</taxon>
    </lineage>
</organism>
<dbReference type="PROSITE" id="PS50850">
    <property type="entry name" value="MFS"/>
    <property type="match status" value="1"/>
</dbReference>
<feature type="transmembrane region" description="Helical" evidence="5">
    <location>
        <begin position="223"/>
        <end position="243"/>
    </location>
</feature>
<dbReference type="InterPro" id="IPR020846">
    <property type="entry name" value="MFS_dom"/>
</dbReference>
<keyword evidence="4 5" id="KW-0472">Membrane</keyword>
<feature type="transmembrane region" description="Helical" evidence="5">
    <location>
        <begin position="309"/>
        <end position="331"/>
    </location>
</feature>
<dbReference type="EMBL" id="CP014518">
    <property type="protein sequence ID" value="AMM34410.1"/>
    <property type="molecule type" value="Genomic_DNA"/>
</dbReference>
<dbReference type="Proteomes" id="UP000070134">
    <property type="component" value="Chromosome"/>
</dbReference>
<dbReference type="Gene3D" id="1.20.1250.20">
    <property type="entry name" value="MFS general substrate transporter like domains"/>
    <property type="match status" value="2"/>
</dbReference>
<dbReference type="GO" id="GO:0022857">
    <property type="term" value="F:transmembrane transporter activity"/>
    <property type="evidence" value="ECO:0007669"/>
    <property type="project" value="InterPro"/>
</dbReference>
<dbReference type="PANTHER" id="PTHR23518:SF2">
    <property type="entry name" value="MAJOR FACILITATOR SUPERFAMILY TRANSPORTER"/>
    <property type="match status" value="1"/>
</dbReference>
<dbReference type="KEGG" id="satk:SA2016_3753"/>
<evidence type="ECO:0000256" key="3">
    <source>
        <dbReference type="ARBA" id="ARBA00022989"/>
    </source>
</evidence>
<dbReference type="PANTHER" id="PTHR23518">
    <property type="entry name" value="C-METHYLTRANSFERASE"/>
    <property type="match status" value="1"/>
</dbReference>
<keyword evidence="3 5" id="KW-1133">Transmembrane helix</keyword>
<evidence type="ECO:0000313" key="7">
    <source>
        <dbReference type="EMBL" id="AMM34410.1"/>
    </source>
</evidence>
<dbReference type="SUPFAM" id="SSF103473">
    <property type="entry name" value="MFS general substrate transporter"/>
    <property type="match status" value="1"/>
</dbReference>
<feature type="transmembrane region" description="Helical" evidence="5">
    <location>
        <begin position="80"/>
        <end position="104"/>
    </location>
</feature>
<feature type="transmembrane region" description="Helical" evidence="5">
    <location>
        <begin position="167"/>
        <end position="186"/>
    </location>
</feature>
<protein>
    <submittedName>
        <fullName evidence="7">Major facilitator transporter</fullName>
    </submittedName>
</protein>
<evidence type="ECO:0000313" key="8">
    <source>
        <dbReference type="Proteomes" id="UP000070134"/>
    </source>
</evidence>